<evidence type="ECO:0000256" key="1">
    <source>
        <dbReference type="PROSITE-ProRule" id="PRU00285"/>
    </source>
</evidence>
<dbReference type="AlphaFoldDB" id="A0AAN5DFM0"/>
<dbReference type="SUPFAM" id="SSF49764">
    <property type="entry name" value="HSP20-like chaperones"/>
    <property type="match status" value="1"/>
</dbReference>
<dbReference type="PANTHER" id="PTHR45640:SF35">
    <property type="entry name" value="HEAT SHOCK PROTEIN HSP-12.2"/>
    <property type="match status" value="1"/>
</dbReference>
<dbReference type="InterPro" id="IPR001436">
    <property type="entry name" value="Alpha-crystallin/sHSP_animal"/>
</dbReference>
<comment type="similarity">
    <text evidence="1 2">Belongs to the small heat shock protein (HSP20) family.</text>
</comment>
<evidence type="ECO:0000313" key="5">
    <source>
        <dbReference type="Proteomes" id="UP001328107"/>
    </source>
</evidence>
<dbReference type="InterPro" id="IPR002068">
    <property type="entry name" value="A-crystallin/Hsp20_dom"/>
</dbReference>
<keyword evidence="5" id="KW-1185">Reference proteome</keyword>
<dbReference type="GO" id="GO:0005634">
    <property type="term" value="C:nucleus"/>
    <property type="evidence" value="ECO:0007669"/>
    <property type="project" value="TreeGrafter"/>
</dbReference>
<dbReference type="EMBL" id="BTRK01000006">
    <property type="protein sequence ID" value="GMR61850.1"/>
    <property type="molecule type" value="Genomic_DNA"/>
</dbReference>
<dbReference type="Proteomes" id="UP001328107">
    <property type="component" value="Unassembled WGS sequence"/>
</dbReference>
<sequence>MDVNIPIDESLWDWPLQANDGVVKVHNDPDKFEVDLDAQYFTPQEIQVKVIGHMIDIHFEHNEKDDKLGKVSRNITRSYKLPDDVDVSSVKSSLTPQRTLVITAAKKPTK</sequence>
<dbReference type="PRINTS" id="PR00299">
    <property type="entry name" value="ACRYSTALLIN"/>
</dbReference>
<dbReference type="Pfam" id="PF00011">
    <property type="entry name" value="HSP20"/>
    <property type="match status" value="1"/>
</dbReference>
<dbReference type="PANTHER" id="PTHR45640">
    <property type="entry name" value="HEAT SHOCK PROTEIN HSP-12.2-RELATED"/>
    <property type="match status" value="1"/>
</dbReference>
<feature type="domain" description="SHSP" evidence="3">
    <location>
        <begin position="13"/>
        <end position="110"/>
    </location>
</feature>
<accession>A0AAN5DFM0</accession>
<protein>
    <recommendedName>
        <fullName evidence="3">SHSP domain-containing protein</fullName>
    </recommendedName>
</protein>
<dbReference type="GO" id="GO:0042026">
    <property type="term" value="P:protein refolding"/>
    <property type="evidence" value="ECO:0007669"/>
    <property type="project" value="TreeGrafter"/>
</dbReference>
<proteinExistence type="inferred from homology"/>
<dbReference type="GO" id="GO:0009408">
    <property type="term" value="P:response to heat"/>
    <property type="evidence" value="ECO:0007669"/>
    <property type="project" value="TreeGrafter"/>
</dbReference>
<dbReference type="GO" id="GO:0051082">
    <property type="term" value="F:unfolded protein binding"/>
    <property type="evidence" value="ECO:0007669"/>
    <property type="project" value="TreeGrafter"/>
</dbReference>
<comment type="caution">
    <text evidence="4">The sequence shown here is derived from an EMBL/GenBank/DDBJ whole genome shotgun (WGS) entry which is preliminary data.</text>
</comment>
<gene>
    <name evidence="4" type="ORF">PMAYCL1PPCAC_32045</name>
</gene>
<organism evidence="4 5">
    <name type="scientific">Pristionchus mayeri</name>
    <dbReference type="NCBI Taxonomy" id="1317129"/>
    <lineage>
        <taxon>Eukaryota</taxon>
        <taxon>Metazoa</taxon>
        <taxon>Ecdysozoa</taxon>
        <taxon>Nematoda</taxon>
        <taxon>Chromadorea</taxon>
        <taxon>Rhabditida</taxon>
        <taxon>Rhabditina</taxon>
        <taxon>Diplogasteromorpha</taxon>
        <taxon>Diplogasteroidea</taxon>
        <taxon>Neodiplogasteridae</taxon>
        <taxon>Pristionchus</taxon>
    </lineage>
</organism>
<dbReference type="Gene3D" id="2.60.40.790">
    <property type="match status" value="1"/>
</dbReference>
<dbReference type="CDD" id="cd06526">
    <property type="entry name" value="metazoan_ACD"/>
    <property type="match status" value="1"/>
</dbReference>
<dbReference type="PROSITE" id="PS01031">
    <property type="entry name" value="SHSP"/>
    <property type="match status" value="1"/>
</dbReference>
<dbReference type="InterPro" id="IPR008978">
    <property type="entry name" value="HSP20-like_chaperone"/>
</dbReference>
<name>A0AAN5DFM0_9BILA</name>
<dbReference type="GO" id="GO:0005737">
    <property type="term" value="C:cytoplasm"/>
    <property type="evidence" value="ECO:0007669"/>
    <property type="project" value="TreeGrafter"/>
</dbReference>
<reference evidence="5" key="1">
    <citation type="submission" date="2022-10" db="EMBL/GenBank/DDBJ databases">
        <title>Genome assembly of Pristionchus species.</title>
        <authorList>
            <person name="Yoshida K."/>
            <person name="Sommer R.J."/>
        </authorList>
    </citation>
    <scope>NUCLEOTIDE SEQUENCE [LARGE SCALE GENOMIC DNA]</scope>
    <source>
        <strain evidence="5">RS5460</strain>
    </source>
</reference>
<evidence type="ECO:0000256" key="2">
    <source>
        <dbReference type="RuleBase" id="RU003616"/>
    </source>
</evidence>
<evidence type="ECO:0000313" key="4">
    <source>
        <dbReference type="EMBL" id="GMR61850.1"/>
    </source>
</evidence>
<evidence type="ECO:0000259" key="3">
    <source>
        <dbReference type="PROSITE" id="PS01031"/>
    </source>
</evidence>